<keyword evidence="2" id="KW-0963">Cytoplasm</keyword>
<evidence type="ECO:0000256" key="8">
    <source>
        <dbReference type="PROSITE-ProRule" id="PRU00169"/>
    </source>
</evidence>
<dbReference type="SUPFAM" id="SSF46689">
    <property type="entry name" value="Homeodomain-like"/>
    <property type="match status" value="2"/>
</dbReference>
<evidence type="ECO:0000259" key="9">
    <source>
        <dbReference type="PROSITE" id="PS01124"/>
    </source>
</evidence>
<dbReference type="PROSITE" id="PS01124">
    <property type="entry name" value="HTH_ARAC_FAMILY_2"/>
    <property type="match status" value="1"/>
</dbReference>
<dbReference type="InterPro" id="IPR051552">
    <property type="entry name" value="HptR"/>
</dbReference>
<sequence length="533" mass="60403">MYTVMIVDDERYVRKGLIEMLDWAQAGFRVAAEADNGEDALALIEELRLDLVITDIRMPVLDGIELIQRASARKLDTAFLIISGHNDFRYAQQAVRFGALDYVLKPIDQDELLKAVTTFRQRRDAEIALRGRSALQDARRQLARMLRGEAEAALLAEWEQRWPSAGKTWFAYALVELNDPDPWRPSRPLEDEAAGRELAAAVQEAASVPAPPVLMVHRRALGFVVPAQYCAAYGGRLQDWLAAVLHRLRQRPLCGRYELRAYAGERVETLARLSRAFATAKQQVAFKLLEPGSEVLLHERTQHSELHYIQLEDEVLCKLLEAVEEGERAAIDRALTRLFAEFAERRFSPEAVKAAIAQGVLGIVKTIRGLKGAETELPSMAAMIGWQDISLTLPTLRKLAETFCLEAAELIGRLFRARGRGGIEPIKAYVDAHFHQNISLKSIAAQFYMNAAYLGQLFKKSMGVYFNDYVQQLRMNEAKKLLRQRDLRVYEVAERVGFQNADYFVTVFEKLEHMTPSEYRNRIQARERSGGNP</sequence>
<comment type="caution">
    <text evidence="11">The sequence shown here is derived from an EMBL/GenBank/DDBJ whole genome shotgun (WGS) entry which is preliminary data.</text>
</comment>
<evidence type="ECO:0000313" key="11">
    <source>
        <dbReference type="EMBL" id="MBD2846548.1"/>
    </source>
</evidence>
<dbReference type="PANTHER" id="PTHR42713">
    <property type="entry name" value="HISTIDINE KINASE-RELATED"/>
    <property type="match status" value="1"/>
</dbReference>
<proteinExistence type="predicted"/>
<dbReference type="InterPro" id="IPR018060">
    <property type="entry name" value="HTH_AraC"/>
</dbReference>
<evidence type="ECO:0000256" key="3">
    <source>
        <dbReference type="ARBA" id="ARBA00022553"/>
    </source>
</evidence>
<dbReference type="PRINTS" id="PR00032">
    <property type="entry name" value="HTHARAC"/>
</dbReference>
<dbReference type="GO" id="GO:0003700">
    <property type="term" value="F:DNA-binding transcription factor activity"/>
    <property type="evidence" value="ECO:0007669"/>
    <property type="project" value="InterPro"/>
</dbReference>
<evidence type="ECO:0000256" key="7">
    <source>
        <dbReference type="ARBA" id="ARBA00023163"/>
    </source>
</evidence>
<reference evidence="11" key="1">
    <citation type="submission" date="2020-09" db="EMBL/GenBank/DDBJ databases">
        <title>A novel bacterium of genus Paenibacillus, isolated from South China Sea.</title>
        <authorList>
            <person name="Huang H."/>
            <person name="Mo K."/>
            <person name="Hu Y."/>
        </authorList>
    </citation>
    <scope>NUCLEOTIDE SEQUENCE</scope>
    <source>
        <strain evidence="11">IB182496</strain>
    </source>
</reference>
<evidence type="ECO:0000313" key="12">
    <source>
        <dbReference type="Proteomes" id="UP000621560"/>
    </source>
</evidence>
<dbReference type="Pfam" id="PF12833">
    <property type="entry name" value="HTH_18"/>
    <property type="match status" value="1"/>
</dbReference>
<dbReference type="RefSeq" id="WP_190919068.1">
    <property type="nucleotide sequence ID" value="NZ_JACXIZ010000025.1"/>
</dbReference>
<dbReference type="InterPro" id="IPR020449">
    <property type="entry name" value="Tscrpt_reg_AraC-type_HTH"/>
</dbReference>
<dbReference type="GO" id="GO:0043565">
    <property type="term" value="F:sequence-specific DNA binding"/>
    <property type="evidence" value="ECO:0007669"/>
    <property type="project" value="InterPro"/>
</dbReference>
<dbReference type="InterPro" id="IPR011006">
    <property type="entry name" value="CheY-like_superfamily"/>
</dbReference>
<dbReference type="PANTHER" id="PTHR42713:SF3">
    <property type="entry name" value="TRANSCRIPTIONAL REGULATORY PROTEIN HPTR"/>
    <property type="match status" value="1"/>
</dbReference>
<evidence type="ECO:0000256" key="2">
    <source>
        <dbReference type="ARBA" id="ARBA00022490"/>
    </source>
</evidence>
<dbReference type="CDD" id="cd17536">
    <property type="entry name" value="REC_YesN-like"/>
    <property type="match status" value="1"/>
</dbReference>
<feature type="domain" description="Response regulatory" evidence="10">
    <location>
        <begin position="3"/>
        <end position="120"/>
    </location>
</feature>
<dbReference type="PROSITE" id="PS50110">
    <property type="entry name" value="RESPONSE_REGULATORY"/>
    <property type="match status" value="1"/>
</dbReference>
<evidence type="ECO:0000256" key="4">
    <source>
        <dbReference type="ARBA" id="ARBA00023012"/>
    </source>
</evidence>
<keyword evidence="4" id="KW-0902">Two-component regulatory system</keyword>
<organism evidence="11 12">
    <name type="scientific">Paenibacillus sabuli</name>
    <dbReference type="NCBI Taxonomy" id="2772509"/>
    <lineage>
        <taxon>Bacteria</taxon>
        <taxon>Bacillati</taxon>
        <taxon>Bacillota</taxon>
        <taxon>Bacilli</taxon>
        <taxon>Bacillales</taxon>
        <taxon>Paenibacillaceae</taxon>
        <taxon>Paenibacillus</taxon>
    </lineage>
</organism>
<protein>
    <submittedName>
        <fullName evidence="11">Response regulator transcription factor</fullName>
    </submittedName>
</protein>
<dbReference type="GO" id="GO:0000160">
    <property type="term" value="P:phosphorelay signal transduction system"/>
    <property type="evidence" value="ECO:0007669"/>
    <property type="project" value="UniProtKB-KW"/>
</dbReference>
<dbReference type="Gene3D" id="3.40.50.2300">
    <property type="match status" value="1"/>
</dbReference>
<keyword evidence="5" id="KW-0805">Transcription regulation</keyword>
<evidence type="ECO:0000256" key="5">
    <source>
        <dbReference type="ARBA" id="ARBA00023015"/>
    </source>
</evidence>
<dbReference type="Pfam" id="PF00072">
    <property type="entry name" value="Response_reg"/>
    <property type="match status" value="1"/>
</dbReference>
<dbReference type="SMART" id="SM00448">
    <property type="entry name" value="REC"/>
    <property type="match status" value="1"/>
</dbReference>
<dbReference type="Proteomes" id="UP000621560">
    <property type="component" value="Unassembled WGS sequence"/>
</dbReference>
<evidence type="ECO:0000256" key="6">
    <source>
        <dbReference type="ARBA" id="ARBA00023125"/>
    </source>
</evidence>
<keyword evidence="7" id="KW-0804">Transcription</keyword>
<evidence type="ECO:0000259" key="10">
    <source>
        <dbReference type="PROSITE" id="PS50110"/>
    </source>
</evidence>
<accession>A0A927BWB8</accession>
<dbReference type="SMART" id="SM00342">
    <property type="entry name" value="HTH_ARAC"/>
    <property type="match status" value="1"/>
</dbReference>
<dbReference type="AlphaFoldDB" id="A0A927BWB8"/>
<dbReference type="InterPro" id="IPR001789">
    <property type="entry name" value="Sig_transdc_resp-reg_receiver"/>
</dbReference>
<keyword evidence="12" id="KW-1185">Reference proteome</keyword>
<keyword evidence="3 8" id="KW-0597">Phosphoprotein</keyword>
<evidence type="ECO:0000256" key="1">
    <source>
        <dbReference type="ARBA" id="ARBA00004496"/>
    </source>
</evidence>
<comment type="subcellular location">
    <subcellularLocation>
        <location evidence="1">Cytoplasm</location>
    </subcellularLocation>
</comment>
<gene>
    <name evidence="11" type="ORF">IDH44_15215</name>
</gene>
<dbReference type="InterPro" id="IPR009057">
    <property type="entry name" value="Homeodomain-like_sf"/>
</dbReference>
<dbReference type="SUPFAM" id="SSF52172">
    <property type="entry name" value="CheY-like"/>
    <property type="match status" value="1"/>
</dbReference>
<dbReference type="GO" id="GO:0005737">
    <property type="term" value="C:cytoplasm"/>
    <property type="evidence" value="ECO:0007669"/>
    <property type="project" value="UniProtKB-SubCell"/>
</dbReference>
<feature type="domain" description="HTH araC/xylS-type" evidence="9">
    <location>
        <begin position="424"/>
        <end position="522"/>
    </location>
</feature>
<feature type="modified residue" description="4-aspartylphosphate" evidence="8">
    <location>
        <position position="55"/>
    </location>
</feature>
<dbReference type="Gene3D" id="1.10.10.60">
    <property type="entry name" value="Homeodomain-like"/>
    <property type="match status" value="2"/>
</dbReference>
<dbReference type="EMBL" id="JACXIZ010000025">
    <property type="protein sequence ID" value="MBD2846548.1"/>
    <property type="molecule type" value="Genomic_DNA"/>
</dbReference>
<name>A0A927BWB8_9BACL</name>
<keyword evidence="6" id="KW-0238">DNA-binding</keyword>